<dbReference type="RefSeq" id="WP_167503022.1">
    <property type="nucleotide sequence ID" value="NZ_JAALLH010000001.1"/>
</dbReference>
<dbReference type="GO" id="GO:0009307">
    <property type="term" value="P:DNA restriction-modification system"/>
    <property type="evidence" value="ECO:0007669"/>
    <property type="project" value="UniProtKB-KW"/>
</dbReference>
<sequence>MERELVSLSDIKELAEVGRPTVTNWRRRHSAHASASAGGGRSAFPEPVGGTDAKPLFDAEEVARWLDRRPAPNEPGGPGHRTYGDRFRHGLRLRGLVTLRHEVGSTELVITSALALAAGQEADGDGVAVELPDAPLAGGVGVDSRVRKVMKELIAVEGPARAADRVLNLADRLDSDLPMTATPEPVVRLVGALAGSVAGLRVIDLSADTGNMLLALPGLHRARAITAVEADPLRRTLLRYRLLAHGVAQGQVYEELEESGSPVADVVVADPPYAPVERERDAVGPLHWAEHAVRLLAAEGRAYVLVPTWTLTRPRGQNHGPTVEARDRLLSRGHIETIVQLPRRVHPFLTGAEFALLVLRPAREPEPVLLVDADRIAQRPGVGWIDEVTVAVDGGAAPGPEAWRRVPVRPTRPGTERLLDGRSVLPAHRLADPEPGTVHLRRVLDARRSAAAALPRLRGWLGEVDVSEREIRGRHRKLAEHLRAGQLRLLSGHRIKDADIADTGLVVIGREEMLGELPVGRRRIALESLTRYPKAVTTEAGDVLLLTEHGVRSRVDETGGCVLLAPVQGLRIAALRAHRRREAEGEPVDPADLWMRPQTLAQLLQAPRNQRRSSGSLVRRVSVRDMDLPQVSGAEVAEAEAILNETERLRAEVRRQLEALDELSARLAAGLADGAVAVRRRAT</sequence>
<dbReference type="InterPro" id="IPR003356">
    <property type="entry name" value="DNA_methylase_A-5"/>
</dbReference>
<evidence type="ECO:0000259" key="4">
    <source>
        <dbReference type="Pfam" id="PF02384"/>
    </source>
</evidence>
<dbReference type="AlphaFoldDB" id="A0A7X5X9J1"/>
<feature type="coiled-coil region" evidence="2">
    <location>
        <begin position="636"/>
        <end position="666"/>
    </location>
</feature>
<organism evidence="5 6">
    <name type="scientific">Streptomyces malaysiensis</name>
    <dbReference type="NCBI Taxonomy" id="92644"/>
    <lineage>
        <taxon>Bacteria</taxon>
        <taxon>Bacillati</taxon>
        <taxon>Actinomycetota</taxon>
        <taxon>Actinomycetes</taxon>
        <taxon>Kitasatosporales</taxon>
        <taxon>Streptomycetaceae</taxon>
        <taxon>Streptomyces</taxon>
        <taxon>Streptomyces violaceusniger group</taxon>
    </lineage>
</organism>
<dbReference type="Pfam" id="PF02384">
    <property type="entry name" value="N6_Mtase"/>
    <property type="match status" value="1"/>
</dbReference>
<accession>A0A7X5X9J1</accession>
<reference evidence="5 6" key="1">
    <citation type="submission" date="2020-02" db="EMBL/GenBank/DDBJ databases">
        <title>Streptomyces malaysiensis DSM14702 (JHCC583434, PFL_A843) Genome sequencing and assembly.</title>
        <authorList>
            <person name="Samborskyy M."/>
        </authorList>
    </citation>
    <scope>NUCLEOTIDE SEQUENCE [LARGE SCALE GENOMIC DNA]</scope>
    <source>
        <strain evidence="5 6">DSM 14702</strain>
    </source>
</reference>
<evidence type="ECO:0000256" key="3">
    <source>
        <dbReference type="SAM" id="MobiDB-lite"/>
    </source>
</evidence>
<comment type="caution">
    <text evidence="5">The sequence shown here is derived from an EMBL/GenBank/DDBJ whole genome shotgun (WGS) entry which is preliminary data.</text>
</comment>
<gene>
    <name evidence="5" type="ORF">SMALB_5928</name>
</gene>
<dbReference type="InterPro" id="IPR002052">
    <property type="entry name" value="DNA_methylase_N6_adenine_CS"/>
</dbReference>
<dbReference type="Proteomes" id="UP000536624">
    <property type="component" value="Unassembled WGS sequence"/>
</dbReference>
<dbReference type="PROSITE" id="PS00092">
    <property type="entry name" value="N6_MTASE"/>
    <property type="match status" value="1"/>
</dbReference>
<name>A0A7X5X9J1_STRMQ</name>
<keyword evidence="5" id="KW-0489">Methyltransferase</keyword>
<dbReference type="GO" id="GO:0008170">
    <property type="term" value="F:N-methyltransferase activity"/>
    <property type="evidence" value="ECO:0007669"/>
    <property type="project" value="InterPro"/>
</dbReference>
<proteinExistence type="predicted"/>
<dbReference type="GO" id="GO:0032259">
    <property type="term" value="P:methylation"/>
    <property type="evidence" value="ECO:0007669"/>
    <property type="project" value="UniProtKB-KW"/>
</dbReference>
<keyword evidence="2" id="KW-0175">Coiled coil</keyword>
<evidence type="ECO:0000313" key="5">
    <source>
        <dbReference type="EMBL" id="NIY67856.1"/>
    </source>
</evidence>
<evidence type="ECO:0000256" key="1">
    <source>
        <dbReference type="ARBA" id="ARBA00022747"/>
    </source>
</evidence>
<dbReference type="CDD" id="cd02440">
    <property type="entry name" value="AdoMet_MTases"/>
    <property type="match status" value="1"/>
</dbReference>
<dbReference type="Gene3D" id="3.40.50.150">
    <property type="entry name" value="Vaccinia Virus protein VP39"/>
    <property type="match status" value="1"/>
</dbReference>
<evidence type="ECO:0000313" key="6">
    <source>
        <dbReference type="Proteomes" id="UP000536624"/>
    </source>
</evidence>
<protein>
    <submittedName>
        <fullName evidence="5">N-6 DNA methylase</fullName>
    </submittedName>
</protein>
<evidence type="ECO:0000256" key="2">
    <source>
        <dbReference type="SAM" id="Coils"/>
    </source>
</evidence>
<feature type="domain" description="DNA methylase adenine-specific" evidence="4">
    <location>
        <begin position="182"/>
        <end position="376"/>
    </location>
</feature>
<keyword evidence="1" id="KW-0680">Restriction system</keyword>
<dbReference type="EMBL" id="JAALLH010000001">
    <property type="protein sequence ID" value="NIY67856.1"/>
    <property type="molecule type" value="Genomic_DNA"/>
</dbReference>
<dbReference type="SUPFAM" id="SSF53335">
    <property type="entry name" value="S-adenosyl-L-methionine-dependent methyltransferases"/>
    <property type="match status" value="1"/>
</dbReference>
<dbReference type="InterPro" id="IPR029063">
    <property type="entry name" value="SAM-dependent_MTases_sf"/>
</dbReference>
<dbReference type="GO" id="GO:0003677">
    <property type="term" value="F:DNA binding"/>
    <property type="evidence" value="ECO:0007669"/>
    <property type="project" value="InterPro"/>
</dbReference>
<keyword evidence="5" id="KW-0808">Transferase</keyword>
<feature type="region of interest" description="Disordered" evidence="3">
    <location>
        <begin position="25"/>
        <end position="53"/>
    </location>
</feature>